<name>A0A7S9LEX9_9PSED</name>
<reference evidence="3 4" key="1">
    <citation type="submission" date="2020-11" db="EMBL/GenBank/DDBJ databases">
        <title>Pseudomonas fulva producing VIM-24.</title>
        <authorList>
            <person name="Liu S."/>
        </authorList>
    </citation>
    <scope>NUCLEOTIDE SEQUENCE [LARGE SCALE GENOMIC DNA]</scope>
    <source>
        <strain evidence="3 4">ZDHY414</strain>
    </source>
</reference>
<gene>
    <name evidence="3" type="ORF">IZU98_14245</name>
</gene>
<organism evidence="3 4">
    <name type="scientific">Pseudomonas fulva</name>
    <dbReference type="NCBI Taxonomy" id="47880"/>
    <lineage>
        <taxon>Bacteria</taxon>
        <taxon>Pseudomonadati</taxon>
        <taxon>Pseudomonadota</taxon>
        <taxon>Gammaproteobacteria</taxon>
        <taxon>Pseudomonadales</taxon>
        <taxon>Pseudomonadaceae</taxon>
        <taxon>Pseudomonas</taxon>
    </lineage>
</organism>
<dbReference type="GO" id="GO:0015074">
    <property type="term" value="P:DNA integration"/>
    <property type="evidence" value="ECO:0007669"/>
    <property type="project" value="UniProtKB-KW"/>
</dbReference>
<evidence type="ECO:0000256" key="2">
    <source>
        <dbReference type="ARBA" id="ARBA00022908"/>
    </source>
</evidence>
<dbReference type="Proteomes" id="UP000594430">
    <property type="component" value="Chromosome"/>
</dbReference>
<proteinExistence type="inferred from homology"/>
<dbReference type="InterPro" id="IPR050808">
    <property type="entry name" value="Phage_Integrase"/>
</dbReference>
<dbReference type="SUPFAM" id="SSF56349">
    <property type="entry name" value="DNA breaking-rejoining enzymes"/>
    <property type="match status" value="1"/>
</dbReference>
<evidence type="ECO:0000313" key="3">
    <source>
        <dbReference type="EMBL" id="QPH47565.1"/>
    </source>
</evidence>
<accession>A0A7S9LEX9</accession>
<dbReference type="EMBL" id="CP064946">
    <property type="protein sequence ID" value="QPH47565.1"/>
    <property type="molecule type" value="Genomic_DNA"/>
</dbReference>
<dbReference type="PANTHER" id="PTHR30629">
    <property type="entry name" value="PROPHAGE INTEGRASE"/>
    <property type="match status" value="1"/>
</dbReference>
<dbReference type="GO" id="GO:0003677">
    <property type="term" value="F:DNA binding"/>
    <property type="evidence" value="ECO:0007669"/>
    <property type="project" value="InterPro"/>
</dbReference>
<dbReference type="AlphaFoldDB" id="A0A7S9LEX9"/>
<dbReference type="InterPro" id="IPR011010">
    <property type="entry name" value="DNA_brk_join_enz"/>
</dbReference>
<comment type="similarity">
    <text evidence="1">Belongs to the 'phage' integrase family.</text>
</comment>
<evidence type="ECO:0008006" key="5">
    <source>
        <dbReference type="Google" id="ProtNLM"/>
    </source>
</evidence>
<evidence type="ECO:0000313" key="4">
    <source>
        <dbReference type="Proteomes" id="UP000594430"/>
    </source>
</evidence>
<keyword evidence="2" id="KW-0229">DNA integration</keyword>
<protein>
    <recommendedName>
        <fullName evidence="5">Integrase</fullName>
    </recommendedName>
</protein>
<sequence length="122" mass="13646">MSENTLNTALHRMGYAGLLNGHGMRGTLSTALHEFGYPKAWIDAQLSHAAPDRIRSAYNHAEYVEQRQRMMQDWADRLDLCQQGEIEAATRQLTIYLEGVALESEFQPNGYLALSSSRASAC</sequence>
<evidence type="ECO:0000256" key="1">
    <source>
        <dbReference type="ARBA" id="ARBA00008857"/>
    </source>
</evidence>
<dbReference type="PANTHER" id="PTHR30629:SF2">
    <property type="entry name" value="PROPHAGE INTEGRASE INTS-RELATED"/>
    <property type="match status" value="1"/>
</dbReference>